<protein>
    <submittedName>
        <fullName evidence="1">Uncharacterized protein</fullName>
    </submittedName>
</protein>
<keyword evidence="2" id="KW-1185">Reference proteome</keyword>
<comment type="caution">
    <text evidence="1">The sequence shown here is derived from an EMBL/GenBank/DDBJ whole genome shotgun (WGS) entry which is preliminary data.</text>
</comment>
<gene>
    <name evidence="1" type="ORF">SAMN05421679_11121</name>
</gene>
<accession>A0ABY1R769</accession>
<dbReference type="Proteomes" id="UP001158050">
    <property type="component" value="Unassembled WGS sequence"/>
</dbReference>
<reference evidence="1 2" key="1">
    <citation type="submission" date="2017-05" db="EMBL/GenBank/DDBJ databases">
        <authorList>
            <person name="Varghese N."/>
            <person name="Submissions S."/>
        </authorList>
    </citation>
    <scope>NUCLEOTIDE SEQUENCE [LARGE SCALE GENOMIC DNA]</scope>
    <source>
        <strain evidence="1 2">DSM 18015</strain>
    </source>
</reference>
<proteinExistence type="predicted"/>
<sequence>MLNIACFAAIFIHKTLNETYKNMNQKVMIILSST</sequence>
<evidence type="ECO:0000313" key="1">
    <source>
        <dbReference type="EMBL" id="SMP97023.1"/>
    </source>
</evidence>
<organism evidence="1 2">
    <name type="scientific">Epilithonimonas pallida</name>
    <dbReference type="NCBI Taxonomy" id="373671"/>
    <lineage>
        <taxon>Bacteria</taxon>
        <taxon>Pseudomonadati</taxon>
        <taxon>Bacteroidota</taxon>
        <taxon>Flavobacteriia</taxon>
        <taxon>Flavobacteriales</taxon>
        <taxon>Weeksellaceae</taxon>
        <taxon>Chryseobacterium group</taxon>
        <taxon>Epilithonimonas</taxon>
    </lineage>
</organism>
<name>A0ABY1R769_9FLAO</name>
<evidence type="ECO:0000313" key="2">
    <source>
        <dbReference type="Proteomes" id="UP001158050"/>
    </source>
</evidence>
<dbReference type="EMBL" id="FXUO01000011">
    <property type="protein sequence ID" value="SMP97023.1"/>
    <property type="molecule type" value="Genomic_DNA"/>
</dbReference>